<dbReference type="InterPro" id="IPR031348">
    <property type="entry name" value="PigL_N"/>
</dbReference>
<gene>
    <name evidence="6" type="ORF">C8Q69DRAFT_475756</name>
</gene>
<dbReference type="EMBL" id="RCNU01000010">
    <property type="protein sequence ID" value="RWQ93271.1"/>
    <property type="molecule type" value="Genomic_DNA"/>
</dbReference>
<dbReference type="SMART" id="SM00320">
    <property type="entry name" value="WD40"/>
    <property type="match status" value="7"/>
</dbReference>
<evidence type="ECO:0000256" key="3">
    <source>
        <dbReference type="PROSITE-ProRule" id="PRU00221"/>
    </source>
</evidence>
<keyword evidence="7" id="KW-1185">Reference proteome</keyword>
<dbReference type="PANTHER" id="PTHR19848:SF8">
    <property type="entry name" value="F-BOX AND WD REPEAT DOMAIN CONTAINING 7"/>
    <property type="match status" value="1"/>
</dbReference>
<sequence>MDAIGIISGIMQIVTNVYSVSKGLYEFIEGIKNAPRHVLAISQDVRGLYLVLGSLQGLLACLHQDSLPSNVLPMLESLQQPLDHCLFAFRQLQQKVGRYTKPASDGQVRMRKWTAFRWQFTEKEADVWREHLISYKLTLDVAIATANLANTSQNLYVTQTIEQQMQAMRVQIDKMRQDNAASDTVRSVEPETGFQITDRLFALNRFLEETETAFSGSPPPSPSLSPDTSLVIEEKMAILPSKQNTTDSSLYGELVMRKTLEGHTGWVWDVALSQESAILASVSNDMTTRLWDITTGSISKKLEGHSDSVKAVAFSPEGKLVASASDDMTVRLWDTTKNSCKIFEGHSDWVRAVAFSPDGKLVVSASKDTTIRFWDVSTGSTCRIIESDSGWVRALAFSPDGKLLVSASDDMTVRLWDASTGTICRILEGHSDRVRAVVFSPDGKLVASASKDMTIRLWNVATGSTYRILEGHSGWVRTVIFSPDGNTIASSSDDMTVRLWDATMGSIRRILKGHSGWVREVAFSPDGRLVVSTSDDITVRLWEMIL</sequence>
<dbReference type="InterPro" id="IPR055442">
    <property type="entry name" value="Beta-prop_EML-like_2nd"/>
</dbReference>
<dbReference type="InterPro" id="IPR020472">
    <property type="entry name" value="WD40_PAC1"/>
</dbReference>
<evidence type="ECO:0000256" key="1">
    <source>
        <dbReference type="ARBA" id="ARBA00022574"/>
    </source>
</evidence>
<dbReference type="AlphaFoldDB" id="A0A443HNB6"/>
<dbReference type="STRING" id="264951.A0A443HNB6"/>
<feature type="repeat" description="WD" evidence="3">
    <location>
        <begin position="427"/>
        <end position="468"/>
    </location>
</feature>
<dbReference type="PANTHER" id="PTHR19848">
    <property type="entry name" value="WD40 REPEAT PROTEIN"/>
    <property type="match status" value="1"/>
</dbReference>
<dbReference type="PROSITE" id="PS50294">
    <property type="entry name" value="WD_REPEATS_REGION"/>
    <property type="match status" value="7"/>
</dbReference>
<organism evidence="6 7">
    <name type="scientific">Byssochlamys spectabilis</name>
    <name type="common">Paecilomyces variotii</name>
    <dbReference type="NCBI Taxonomy" id="264951"/>
    <lineage>
        <taxon>Eukaryota</taxon>
        <taxon>Fungi</taxon>
        <taxon>Dikarya</taxon>
        <taxon>Ascomycota</taxon>
        <taxon>Pezizomycotina</taxon>
        <taxon>Eurotiomycetes</taxon>
        <taxon>Eurotiomycetidae</taxon>
        <taxon>Eurotiales</taxon>
        <taxon>Thermoascaceae</taxon>
        <taxon>Paecilomyces</taxon>
    </lineage>
</organism>
<dbReference type="VEuPathDB" id="FungiDB:C8Q69DRAFT_475756"/>
<dbReference type="GeneID" id="39600490"/>
<dbReference type="Proteomes" id="UP000283841">
    <property type="component" value="Unassembled WGS sequence"/>
</dbReference>
<feature type="repeat" description="WD" evidence="3">
    <location>
        <begin position="260"/>
        <end position="301"/>
    </location>
</feature>
<dbReference type="CDD" id="cd00200">
    <property type="entry name" value="WD40"/>
    <property type="match status" value="1"/>
</dbReference>
<feature type="repeat" description="WD" evidence="3">
    <location>
        <begin position="511"/>
        <end position="546"/>
    </location>
</feature>
<reference evidence="6 7" key="1">
    <citation type="journal article" date="2018" name="Front. Microbiol.">
        <title>Genomic and genetic insights into a cosmopolitan fungus, Paecilomyces variotii (Eurotiales).</title>
        <authorList>
            <person name="Urquhart A.S."/>
            <person name="Mondo S.J."/>
            <person name="Makela M.R."/>
            <person name="Hane J.K."/>
            <person name="Wiebenga A."/>
            <person name="He G."/>
            <person name="Mihaltcheva S."/>
            <person name="Pangilinan J."/>
            <person name="Lipzen A."/>
            <person name="Barry K."/>
            <person name="de Vries R.P."/>
            <person name="Grigoriev I.V."/>
            <person name="Idnurm A."/>
        </authorList>
    </citation>
    <scope>NUCLEOTIDE SEQUENCE [LARGE SCALE GENOMIC DNA]</scope>
    <source>
        <strain evidence="6 7">CBS 101075</strain>
    </source>
</reference>
<keyword evidence="2" id="KW-0677">Repeat</keyword>
<dbReference type="PROSITE" id="PS50082">
    <property type="entry name" value="WD_REPEATS_2"/>
    <property type="match status" value="7"/>
</dbReference>
<accession>A0A443HNB6</accession>
<evidence type="ECO:0000259" key="4">
    <source>
        <dbReference type="Pfam" id="PF17111"/>
    </source>
</evidence>
<keyword evidence="1 3" id="KW-0853">WD repeat</keyword>
<evidence type="ECO:0000313" key="6">
    <source>
        <dbReference type="EMBL" id="RWQ93271.1"/>
    </source>
</evidence>
<dbReference type="PROSITE" id="PS00678">
    <property type="entry name" value="WD_REPEATS_1"/>
    <property type="match status" value="5"/>
</dbReference>
<evidence type="ECO:0000256" key="2">
    <source>
        <dbReference type="ARBA" id="ARBA00022737"/>
    </source>
</evidence>
<feature type="domain" description="EML-like second beta-propeller" evidence="5">
    <location>
        <begin position="310"/>
        <end position="465"/>
    </location>
</feature>
<feature type="domain" description="Azaphilone pigments biosynthesis cluster protein L N-terminal" evidence="4">
    <location>
        <begin position="1"/>
        <end position="166"/>
    </location>
</feature>
<proteinExistence type="predicted"/>
<protein>
    <submittedName>
        <fullName evidence="6">WD40-repeat-containing domain protein</fullName>
    </submittedName>
</protein>
<feature type="repeat" description="WD" evidence="3">
    <location>
        <begin position="469"/>
        <end position="510"/>
    </location>
</feature>
<evidence type="ECO:0000259" key="5">
    <source>
        <dbReference type="Pfam" id="PF23414"/>
    </source>
</evidence>
<feature type="repeat" description="WD" evidence="3">
    <location>
        <begin position="385"/>
        <end position="426"/>
    </location>
</feature>
<feature type="repeat" description="WD" evidence="3">
    <location>
        <begin position="343"/>
        <end position="384"/>
    </location>
</feature>
<dbReference type="PRINTS" id="PR00320">
    <property type="entry name" value="GPROTEINBRPT"/>
</dbReference>
<dbReference type="InterPro" id="IPR036322">
    <property type="entry name" value="WD40_repeat_dom_sf"/>
</dbReference>
<dbReference type="Pfam" id="PF23414">
    <property type="entry name" value="Beta-prop_EML_2"/>
    <property type="match status" value="1"/>
</dbReference>
<dbReference type="SUPFAM" id="SSF50978">
    <property type="entry name" value="WD40 repeat-like"/>
    <property type="match status" value="1"/>
</dbReference>
<dbReference type="Pfam" id="PF00400">
    <property type="entry name" value="WD40"/>
    <property type="match status" value="2"/>
</dbReference>
<dbReference type="InterPro" id="IPR019775">
    <property type="entry name" value="WD40_repeat_CS"/>
</dbReference>
<evidence type="ECO:0000313" key="7">
    <source>
        <dbReference type="Proteomes" id="UP000283841"/>
    </source>
</evidence>
<comment type="caution">
    <text evidence="6">The sequence shown here is derived from an EMBL/GenBank/DDBJ whole genome shotgun (WGS) entry which is preliminary data.</text>
</comment>
<dbReference type="RefSeq" id="XP_028482916.1">
    <property type="nucleotide sequence ID" value="XM_028631213.1"/>
</dbReference>
<dbReference type="Gene3D" id="2.130.10.10">
    <property type="entry name" value="YVTN repeat-like/Quinoprotein amine dehydrogenase"/>
    <property type="match status" value="3"/>
</dbReference>
<feature type="repeat" description="WD" evidence="3">
    <location>
        <begin position="302"/>
        <end position="334"/>
    </location>
</feature>
<dbReference type="InterPro" id="IPR015943">
    <property type="entry name" value="WD40/YVTN_repeat-like_dom_sf"/>
</dbReference>
<dbReference type="InterPro" id="IPR001680">
    <property type="entry name" value="WD40_rpt"/>
</dbReference>
<dbReference type="Pfam" id="PF17111">
    <property type="entry name" value="PigL_N"/>
    <property type="match status" value="1"/>
</dbReference>
<name>A0A443HNB6_BYSSP</name>